<feature type="transmembrane region" description="Helical" evidence="10">
    <location>
        <begin position="78"/>
        <end position="103"/>
    </location>
</feature>
<comment type="similarity">
    <text evidence="2 10">Belongs to the FliR/MopE/SpaR family.</text>
</comment>
<reference evidence="11 12" key="1">
    <citation type="journal article" date="2022" name="Environ. Microbiol. Rep.">
        <title>Eco-phylogenetic analyses reveal divergent evolution of vitamin B12 metabolism in the marine bacterial family 'Psychromonadaceae'.</title>
        <authorList>
            <person name="Jin X."/>
            <person name="Yang Y."/>
            <person name="Cao H."/>
            <person name="Gao B."/>
            <person name="Zhao Z."/>
        </authorList>
    </citation>
    <scope>NUCLEOTIDE SEQUENCE [LARGE SCALE GENOMIC DNA]</scope>
    <source>
        <strain evidence="11 12">MKS20</strain>
    </source>
</reference>
<feature type="transmembrane region" description="Helical" evidence="10">
    <location>
        <begin position="41"/>
        <end position="58"/>
    </location>
</feature>
<protein>
    <recommendedName>
        <fullName evidence="3 9">Flagellar biosynthetic protein FliR</fullName>
    </recommendedName>
</protein>
<evidence type="ECO:0000256" key="9">
    <source>
        <dbReference type="NCBIfam" id="TIGR01400"/>
    </source>
</evidence>
<name>A0ABS8WB98_9GAMM</name>
<dbReference type="NCBIfam" id="TIGR01400">
    <property type="entry name" value="fliR"/>
    <property type="match status" value="1"/>
</dbReference>
<evidence type="ECO:0000256" key="10">
    <source>
        <dbReference type="RuleBase" id="RU362071"/>
    </source>
</evidence>
<keyword evidence="12" id="KW-1185">Reference proteome</keyword>
<dbReference type="EMBL" id="JAIMJA010000011">
    <property type="protein sequence ID" value="MCE2595545.1"/>
    <property type="molecule type" value="Genomic_DNA"/>
</dbReference>
<feature type="transmembrane region" description="Helical" evidence="10">
    <location>
        <begin position="173"/>
        <end position="199"/>
    </location>
</feature>
<dbReference type="InterPro" id="IPR006303">
    <property type="entry name" value="FliR"/>
</dbReference>
<gene>
    <name evidence="11" type="primary">fliR</name>
    <name evidence="11" type="ORF">K6Y31_12015</name>
</gene>
<dbReference type="Proteomes" id="UP001201273">
    <property type="component" value="Unassembled WGS sequence"/>
</dbReference>
<accession>A0ABS8WB98</accession>
<dbReference type="InterPro" id="IPR002010">
    <property type="entry name" value="T3SS_IM_R"/>
</dbReference>
<dbReference type="Pfam" id="PF01311">
    <property type="entry name" value="Bac_export_1"/>
    <property type="match status" value="1"/>
</dbReference>
<evidence type="ECO:0000256" key="1">
    <source>
        <dbReference type="ARBA" id="ARBA00002578"/>
    </source>
</evidence>
<keyword evidence="6 10" id="KW-1133">Transmembrane helix</keyword>
<comment type="caution">
    <text evidence="11">The sequence shown here is derived from an EMBL/GenBank/DDBJ whole genome shotgun (WGS) entry which is preliminary data.</text>
</comment>
<evidence type="ECO:0000256" key="2">
    <source>
        <dbReference type="ARBA" id="ARBA00009772"/>
    </source>
</evidence>
<evidence type="ECO:0000313" key="11">
    <source>
        <dbReference type="EMBL" id="MCE2595545.1"/>
    </source>
</evidence>
<proteinExistence type="inferred from homology"/>
<evidence type="ECO:0000313" key="12">
    <source>
        <dbReference type="Proteomes" id="UP001201273"/>
    </source>
</evidence>
<evidence type="ECO:0000256" key="3">
    <source>
        <dbReference type="ARBA" id="ARBA00021717"/>
    </source>
</evidence>
<keyword evidence="5 10" id="KW-0812">Transmembrane</keyword>
<organism evidence="11 12">
    <name type="scientific">Motilimonas cestriensis</name>
    <dbReference type="NCBI Taxonomy" id="2742685"/>
    <lineage>
        <taxon>Bacteria</taxon>
        <taxon>Pseudomonadati</taxon>
        <taxon>Pseudomonadota</taxon>
        <taxon>Gammaproteobacteria</taxon>
        <taxon>Alteromonadales</taxon>
        <taxon>Alteromonadales genera incertae sedis</taxon>
        <taxon>Motilimonas</taxon>
    </lineage>
</organism>
<comment type="subcellular location">
    <subcellularLocation>
        <location evidence="10">Cell membrane</location>
        <topology evidence="10">Multi-pass membrane protein</topology>
    </subcellularLocation>
    <subcellularLocation>
        <location evidence="10">Bacterial flagellum basal body</location>
    </subcellularLocation>
</comment>
<comment type="function">
    <text evidence="1 10">Role in flagellar biosynthesis.</text>
</comment>
<feature type="transmembrane region" description="Helical" evidence="10">
    <location>
        <begin position="211"/>
        <end position="233"/>
    </location>
</feature>
<keyword evidence="4 10" id="KW-1003">Cell membrane</keyword>
<evidence type="ECO:0000256" key="8">
    <source>
        <dbReference type="ARBA" id="ARBA00023143"/>
    </source>
</evidence>
<keyword evidence="8 10" id="KW-0975">Bacterial flagellum</keyword>
<evidence type="ECO:0000256" key="7">
    <source>
        <dbReference type="ARBA" id="ARBA00023136"/>
    </source>
</evidence>
<dbReference type="PRINTS" id="PR00953">
    <property type="entry name" value="TYPE3IMRPROT"/>
</dbReference>
<feature type="transmembrane region" description="Helical" evidence="10">
    <location>
        <begin position="15"/>
        <end position="34"/>
    </location>
</feature>
<keyword evidence="11" id="KW-0969">Cilium</keyword>
<keyword evidence="11" id="KW-0282">Flagellum</keyword>
<evidence type="ECO:0000256" key="5">
    <source>
        <dbReference type="ARBA" id="ARBA00022692"/>
    </source>
</evidence>
<dbReference type="PANTHER" id="PTHR30065:SF8">
    <property type="entry name" value="FLAGELLAR BIOSYNTHETIC PROTEIN FLIR"/>
    <property type="match status" value="1"/>
</dbReference>
<dbReference type="RefSeq" id="WP_233053047.1">
    <property type="nucleotide sequence ID" value="NZ_JAIMJA010000011.1"/>
</dbReference>
<feature type="transmembrane region" description="Helical" evidence="10">
    <location>
        <begin position="128"/>
        <end position="151"/>
    </location>
</feature>
<keyword evidence="11" id="KW-0966">Cell projection</keyword>
<sequence>MSYPADIVITWLSSYLWALCRIAALLMVMTGIGAKTTPKRIRLLLSLAITLMVVPVLPDPPPIPLFSGESVLVVLQQILIGTAVGTVSVFVMQTFVIAGQVIAMQTSLGFASMADPLNGQTSPVVGQFYLMLVTLLFFAVDGHLVMIYMIVESFTTLPISMEGLSALQYQKLAGWLGVMFTAALAMSMSSIVAMLLVNFSFGIMTRAAPQLNIFSLGFSISMLFGLFILWLTIGNVVEHFDAQWLRGASLMCELLNGACRP</sequence>
<dbReference type="PANTHER" id="PTHR30065">
    <property type="entry name" value="FLAGELLAR BIOSYNTHETIC PROTEIN FLIR"/>
    <property type="match status" value="1"/>
</dbReference>
<evidence type="ECO:0000256" key="4">
    <source>
        <dbReference type="ARBA" id="ARBA00022475"/>
    </source>
</evidence>
<keyword evidence="7 10" id="KW-0472">Membrane</keyword>
<evidence type="ECO:0000256" key="6">
    <source>
        <dbReference type="ARBA" id="ARBA00022989"/>
    </source>
</evidence>